<feature type="region of interest" description="Disordered" evidence="1">
    <location>
        <begin position="144"/>
        <end position="169"/>
    </location>
</feature>
<keyword evidence="2" id="KW-1185">Reference proteome</keyword>
<protein>
    <submittedName>
        <fullName evidence="3">Uncharacterized protein</fullName>
    </submittedName>
</protein>
<sequence>MFKFFENLQSWTAAKKFKDFKVFENFKQKEKLQSWNKPFDLCLNTLTINDEIEEESQKSWKKDDPSKNTTNKSTLSLHIAAYKNSVEASATESGFGGRNDKSFKNAKQSFAAASKFLFQNPFEFPRQQESNEEANKPEISQFKASQKLLDPNESLTTTTTDGEGGGNTGLYLPIVPNNVVEKVNNDSNNELGNFLCVN</sequence>
<evidence type="ECO:0000313" key="2">
    <source>
        <dbReference type="Proteomes" id="UP000887578"/>
    </source>
</evidence>
<dbReference type="AlphaFoldDB" id="A0A914Q5J6"/>
<proteinExistence type="predicted"/>
<organism evidence="2 3">
    <name type="scientific">Panagrolaimus davidi</name>
    <dbReference type="NCBI Taxonomy" id="227884"/>
    <lineage>
        <taxon>Eukaryota</taxon>
        <taxon>Metazoa</taxon>
        <taxon>Ecdysozoa</taxon>
        <taxon>Nematoda</taxon>
        <taxon>Chromadorea</taxon>
        <taxon>Rhabditida</taxon>
        <taxon>Tylenchina</taxon>
        <taxon>Panagrolaimomorpha</taxon>
        <taxon>Panagrolaimoidea</taxon>
        <taxon>Panagrolaimidae</taxon>
        <taxon>Panagrolaimus</taxon>
    </lineage>
</organism>
<reference evidence="3" key="1">
    <citation type="submission" date="2022-11" db="UniProtKB">
        <authorList>
            <consortium name="WormBaseParasite"/>
        </authorList>
    </citation>
    <scope>IDENTIFICATION</scope>
</reference>
<name>A0A914Q5J6_9BILA</name>
<evidence type="ECO:0000256" key="1">
    <source>
        <dbReference type="SAM" id="MobiDB-lite"/>
    </source>
</evidence>
<accession>A0A914Q5J6</accession>
<dbReference type="WBParaSite" id="PDA_v2.g24245.t1">
    <property type="protein sequence ID" value="PDA_v2.g24245.t1"/>
    <property type="gene ID" value="PDA_v2.g24245"/>
</dbReference>
<evidence type="ECO:0000313" key="3">
    <source>
        <dbReference type="WBParaSite" id="PDA_v2.g24245.t1"/>
    </source>
</evidence>
<dbReference type="Proteomes" id="UP000887578">
    <property type="component" value="Unplaced"/>
</dbReference>